<dbReference type="Proteomes" id="UP000663124">
    <property type="component" value="Chromosome 1"/>
</dbReference>
<dbReference type="InterPro" id="IPR036732">
    <property type="entry name" value="AFP_Neu5c_C_sf"/>
</dbReference>
<dbReference type="RefSeq" id="WP_001230564.1">
    <property type="nucleotide sequence ID" value="NZ_CP043884.1"/>
</dbReference>
<dbReference type="GeneID" id="61142058"/>
<dbReference type="EC" id="2.5.1.56" evidence="1"/>
<dbReference type="EMBL" id="CP043884">
    <property type="protein sequence ID" value="QOI43099.1"/>
    <property type="molecule type" value="Genomic_DNA"/>
</dbReference>
<dbReference type="InterPro" id="IPR051690">
    <property type="entry name" value="PseI-like"/>
</dbReference>
<name>A0A1X8WTB4_LEPIR</name>
<dbReference type="GO" id="GO:0050462">
    <property type="term" value="F:N-acetylneuraminate synthase activity"/>
    <property type="evidence" value="ECO:0007669"/>
    <property type="project" value="UniProtKB-EC"/>
</dbReference>
<dbReference type="InterPro" id="IPR013132">
    <property type="entry name" value="PseI/NeuA/B-like_N"/>
</dbReference>
<dbReference type="InterPro" id="IPR013785">
    <property type="entry name" value="Aldolase_TIM"/>
</dbReference>
<dbReference type="InterPro" id="IPR013974">
    <property type="entry name" value="SAF"/>
</dbReference>
<dbReference type="SUPFAM" id="SSF51269">
    <property type="entry name" value="AFP III-like domain"/>
    <property type="match status" value="1"/>
</dbReference>
<dbReference type="PROSITE" id="PS50844">
    <property type="entry name" value="AFP_LIKE"/>
    <property type="match status" value="1"/>
</dbReference>
<dbReference type="Gene3D" id="3.20.20.70">
    <property type="entry name" value="Aldolase class I"/>
    <property type="match status" value="1"/>
</dbReference>
<dbReference type="GO" id="GO:0047444">
    <property type="term" value="F:N-acylneuraminate-9-phosphate synthase activity"/>
    <property type="evidence" value="ECO:0007669"/>
    <property type="project" value="TreeGrafter"/>
</dbReference>
<protein>
    <submittedName>
        <fullName evidence="1">N-acetylneuraminate synthase</fullName>
        <ecNumber evidence="1">2.5.1.56</ecNumber>
    </submittedName>
</protein>
<dbReference type="InterPro" id="IPR006190">
    <property type="entry name" value="SAF_AFP_Neu5Ac"/>
</dbReference>
<evidence type="ECO:0000313" key="1">
    <source>
        <dbReference type="EMBL" id="QOI43099.1"/>
    </source>
</evidence>
<proteinExistence type="predicted"/>
<organism evidence="1 2">
    <name type="scientific">Leptospira interrogans serovar Canicola</name>
    <dbReference type="NCBI Taxonomy" id="211880"/>
    <lineage>
        <taxon>Bacteria</taxon>
        <taxon>Pseudomonadati</taxon>
        <taxon>Spirochaetota</taxon>
        <taxon>Spirochaetia</taxon>
        <taxon>Leptospirales</taxon>
        <taxon>Leptospiraceae</taxon>
        <taxon>Leptospira</taxon>
    </lineage>
</organism>
<reference evidence="1" key="1">
    <citation type="submission" date="2019-09" db="EMBL/GenBank/DDBJ databases">
        <title>Comparative Genomics of Leptospira interrogans Reveals Genome Plasticity - A Common Adaptive Strategy for Survival in Various Hosts.</title>
        <authorList>
            <person name="Ramli S.R."/>
            <person name="Bunk B."/>
            <person name="Goris M."/>
            <person name="Bhuju S."/>
            <person name="Jarek M."/>
            <person name="Sproer C."/>
            <person name="Mustakim S."/>
            <person name="Strommenger B."/>
            <person name="Pessler F."/>
        </authorList>
    </citation>
    <scope>NUCLEOTIDE SEQUENCE</scope>
    <source>
        <strain evidence="1">782</strain>
    </source>
</reference>
<dbReference type="Pfam" id="PF08666">
    <property type="entry name" value="SAF"/>
    <property type="match status" value="1"/>
</dbReference>
<dbReference type="SUPFAM" id="SSF51569">
    <property type="entry name" value="Aldolase"/>
    <property type="match status" value="1"/>
</dbReference>
<dbReference type="AlphaFoldDB" id="A0A1X8WTB4"/>
<dbReference type="SMART" id="SM00858">
    <property type="entry name" value="SAF"/>
    <property type="match status" value="1"/>
</dbReference>
<dbReference type="CDD" id="cd11615">
    <property type="entry name" value="SAF_NeuB_like"/>
    <property type="match status" value="1"/>
</dbReference>
<dbReference type="PANTHER" id="PTHR42966:SF1">
    <property type="entry name" value="SIALIC ACID SYNTHASE"/>
    <property type="match status" value="1"/>
</dbReference>
<keyword evidence="1" id="KW-0808">Transferase</keyword>
<sequence length="344" mass="38200">MRKLYQNENYNMNTLIIAEAGVNHNGDMNIAEKLINVAFDAGVDIVKFQTFHATELASNFAKKADYQISNMQEGGTQVSMLKKLELSVQDHFRLIEICKKKNIQFLSTAFDLKSIDLLIELGLSLWKIPSGEITNYPYLKKIGELNQKIILSTGMANLGEIESALNVLINSGSSLENITILHCTTEYPAPFHEVNLYAMETLKSAFRAKVGYSDHTVGIEVAIAAVALGATVIEKHFTLDKNLPGPDHKASLEPNELKTMVSSIRNIEKSMGDGIKKPSSSERKNIPIARKSIVATRNISKGEIFSESNITTKRPGDGLSPMNWDMVIGKQARRDFQIDELIEL</sequence>
<dbReference type="Pfam" id="PF03102">
    <property type="entry name" value="NeuB"/>
    <property type="match status" value="1"/>
</dbReference>
<gene>
    <name evidence="1" type="primary">neuB</name>
    <name evidence="1" type="ORF">Lepto782_13060</name>
</gene>
<accession>A0A1X8WTB4</accession>
<dbReference type="InterPro" id="IPR020007">
    <property type="entry name" value="NeuB/NeuA"/>
</dbReference>
<dbReference type="Gene3D" id="3.90.1210.10">
    <property type="entry name" value="Antifreeze-like/N-acetylneuraminic acid synthase C-terminal domain"/>
    <property type="match status" value="1"/>
</dbReference>
<dbReference type="PANTHER" id="PTHR42966">
    <property type="entry name" value="N-ACETYLNEURAMINATE SYNTHASE"/>
    <property type="match status" value="1"/>
</dbReference>
<dbReference type="NCBIfam" id="TIGR03569">
    <property type="entry name" value="NeuB_NnaB"/>
    <property type="match status" value="1"/>
</dbReference>
<dbReference type="GO" id="GO:0016051">
    <property type="term" value="P:carbohydrate biosynthetic process"/>
    <property type="evidence" value="ECO:0007669"/>
    <property type="project" value="InterPro"/>
</dbReference>
<evidence type="ECO:0000313" key="2">
    <source>
        <dbReference type="Proteomes" id="UP000663124"/>
    </source>
</evidence>
<dbReference type="InterPro" id="IPR057736">
    <property type="entry name" value="SAF_PseI/NeuA/NeuB"/>
</dbReference>